<dbReference type="InterPro" id="IPR002938">
    <property type="entry name" value="FAD-bd"/>
</dbReference>
<keyword evidence="2" id="KW-0285">Flavoprotein</keyword>
<evidence type="ECO:0000259" key="6">
    <source>
        <dbReference type="Pfam" id="PF01494"/>
    </source>
</evidence>
<keyword evidence="3" id="KW-0274">FAD</keyword>
<keyword evidence="8" id="KW-1185">Reference proteome</keyword>
<feature type="domain" description="FAD-binding" evidence="6">
    <location>
        <begin position="8"/>
        <end position="327"/>
    </location>
</feature>
<protein>
    <submittedName>
        <fullName evidence="7">Salicylate hydroxylase</fullName>
    </submittedName>
</protein>
<sequence>MPANETRSVIIAGAGIAGLTAALAFSRRGFSVHLFEQASHIESSGAGIQLSPNATRILDRLGVLSPLRAKAIQPQAVVLKDATTLRELAKVPLGEAAEMRWHAPYLVIHRADLQQALMAAALDAPNIELTTGTPVRDIIAGPESVAVLAGDKAGKPVSGSLLIGADGVWSTVRGLCRNHADSRFTDELAWRATIRADSAAGAAFFQIGAMHCVTAFLNGGFHLVAYPISAGAEISLVAFTPGERIADGPSGKAEPSILERALRRAAPSLVDLIKTAGPWSTWPLHTVDAKAAWTASNIALIGDAAHAMTPFAAQGAAMAIEDAETIANFVSSRPGDLPAALQEWESVRRQRVLRVIRRGALNRLAWHAAGPVALARNLFLKSRSAENLVADLDWLYGWGASEN</sequence>
<dbReference type="AlphaFoldDB" id="A0A1V8RRW7"/>
<dbReference type="SUPFAM" id="SSF51905">
    <property type="entry name" value="FAD/NAD(P)-binding domain"/>
    <property type="match status" value="1"/>
</dbReference>
<dbReference type="OrthoDB" id="4230779at2"/>
<dbReference type="InterPro" id="IPR050493">
    <property type="entry name" value="FAD-dep_Monooxygenase_BioMet"/>
</dbReference>
<evidence type="ECO:0000256" key="5">
    <source>
        <dbReference type="ARBA" id="ARBA00023033"/>
    </source>
</evidence>
<dbReference type="GO" id="GO:0071949">
    <property type="term" value="F:FAD binding"/>
    <property type="evidence" value="ECO:0007669"/>
    <property type="project" value="InterPro"/>
</dbReference>
<accession>A0A1V8RRW7</accession>
<dbReference type="EMBL" id="MDET01000012">
    <property type="protein sequence ID" value="OQM75864.1"/>
    <property type="molecule type" value="Genomic_DNA"/>
</dbReference>
<dbReference type="STRING" id="1873176.BFN67_02870"/>
<evidence type="ECO:0000256" key="3">
    <source>
        <dbReference type="ARBA" id="ARBA00022827"/>
    </source>
</evidence>
<evidence type="ECO:0000313" key="7">
    <source>
        <dbReference type="EMBL" id="OQM75864.1"/>
    </source>
</evidence>
<dbReference type="RefSeq" id="WP_080919413.1">
    <property type="nucleotide sequence ID" value="NZ_MDET01000012.1"/>
</dbReference>
<evidence type="ECO:0000256" key="1">
    <source>
        <dbReference type="ARBA" id="ARBA00001974"/>
    </source>
</evidence>
<dbReference type="Proteomes" id="UP000191905">
    <property type="component" value="Unassembled WGS sequence"/>
</dbReference>
<gene>
    <name evidence="7" type="ORF">BFN67_02870</name>
</gene>
<dbReference type="SUPFAM" id="SSF54373">
    <property type="entry name" value="FAD-linked reductases, C-terminal domain"/>
    <property type="match status" value="1"/>
</dbReference>
<dbReference type="Gene3D" id="3.50.50.60">
    <property type="entry name" value="FAD/NAD(P)-binding domain"/>
    <property type="match status" value="1"/>
</dbReference>
<comment type="cofactor">
    <cofactor evidence="1">
        <name>FAD</name>
        <dbReference type="ChEBI" id="CHEBI:57692"/>
    </cofactor>
</comment>
<evidence type="ECO:0000256" key="4">
    <source>
        <dbReference type="ARBA" id="ARBA00023002"/>
    </source>
</evidence>
<dbReference type="InterPro" id="IPR036188">
    <property type="entry name" value="FAD/NAD-bd_sf"/>
</dbReference>
<evidence type="ECO:0000313" key="8">
    <source>
        <dbReference type="Proteomes" id="UP000191905"/>
    </source>
</evidence>
<keyword evidence="5" id="KW-0503">Monooxygenase</keyword>
<dbReference type="PANTHER" id="PTHR13789:SF318">
    <property type="entry name" value="GERANYLGERANYL DIPHOSPHATE REDUCTASE"/>
    <property type="match status" value="1"/>
</dbReference>
<keyword evidence="4" id="KW-0560">Oxidoreductase</keyword>
<dbReference type="PRINTS" id="PR00420">
    <property type="entry name" value="RNGMNOXGNASE"/>
</dbReference>
<name>A0A1V8RRW7_9HYPH</name>
<proteinExistence type="predicted"/>
<dbReference type="Pfam" id="PF01494">
    <property type="entry name" value="FAD_binding_3"/>
    <property type="match status" value="1"/>
</dbReference>
<comment type="caution">
    <text evidence="7">The sequence shown here is derived from an EMBL/GenBank/DDBJ whole genome shotgun (WGS) entry which is preliminary data.</text>
</comment>
<dbReference type="GO" id="GO:0004497">
    <property type="term" value="F:monooxygenase activity"/>
    <property type="evidence" value="ECO:0007669"/>
    <property type="project" value="UniProtKB-KW"/>
</dbReference>
<organism evidence="7 8">
    <name type="scientific">Manganibacter manganicus</name>
    <dbReference type="NCBI Taxonomy" id="1873176"/>
    <lineage>
        <taxon>Bacteria</taxon>
        <taxon>Pseudomonadati</taxon>
        <taxon>Pseudomonadota</taxon>
        <taxon>Alphaproteobacteria</taxon>
        <taxon>Hyphomicrobiales</taxon>
        <taxon>Phyllobacteriaceae</taxon>
        <taxon>Manganibacter</taxon>
    </lineage>
</organism>
<evidence type="ECO:0000256" key="2">
    <source>
        <dbReference type="ARBA" id="ARBA00022630"/>
    </source>
</evidence>
<reference evidence="7 8" key="1">
    <citation type="journal article" date="2016" name="Int. J. Syst. Evol. Microbiol.">
        <title>Pseudaminobacter manganicus sp. nov., isolated from sludge of a manganese mine.</title>
        <authorList>
            <person name="Li J."/>
            <person name="Huang J."/>
            <person name="Liao S."/>
            <person name="Wang G."/>
        </authorList>
    </citation>
    <scope>NUCLEOTIDE SEQUENCE [LARGE SCALE GENOMIC DNA]</scope>
    <source>
        <strain evidence="7 8">JH-7</strain>
    </source>
</reference>
<dbReference type="PANTHER" id="PTHR13789">
    <property type="entry name" value="MONOOXYGENASE"/>
    <property type="match status" value="1"/>
</dbReference>